<proteinExistence type="inferred from homology"/>
<dbReference type="eggNOG" id="COG0787">
    <property type="taxonomic scope" value="Bacteria"/>
</dbReference>
<feature type="modified residue" description="N6-(pyridoxal phosphate)lysine" evidence="4 5">
    <location>
        <position position="37"/>
    </location>
</feature>
<dbReference type="SMART" id="SM01005">
    <property type="entry name" value="Ala_racemase_C"/>
    <property type="match status" value="1"/>
</dbReference>
<dbReference type="EC" id="5.1.1.1" evidence="4"/>
<comment type="similarity">
    <text evidence="4">Belongs to the alanine racemase family.</text>
</comment>
<dbReference type="PANTHER" id="PTHR30511">
    <property type="entry name" value="ALANINE RACEMASE"/>
    <property type="match status" value="1"/>
</dbReference>
<feature type="active site" description="Proton acceptor; specific for D-alanine" evidence="4">
    <location>
        <position position="37"/>
    </location>
</feature>
<comment type="cofactor">
    <cofactor evidence="1 4 5">
        <name>pyridoxal 5'-phosphate</name>
        <dbReference type="ChEBI" id="CHEBI:597326"/>
    </cofactor>
</comment>
<dbReference type="PANTHER" id="PTHR30511:SF0">
    <property type="entry name" value="ALANINE RACEMASE, CATABOLIC-RELATED"/>
    <property type="match status" value="1"/>
</dbReference>
<evidence type="ECO:0000259" key="7">
    <source>
        <dbReference type="SMART" id="SM01005"/>
    </source>
</evidence>
<dbReference type="AlphaFoldDB" id="G7V627"/>
<dbReference type="Pfam" id="PF00842">
    <property type="entry name" value="Ala_racemase_C"/>
    <property type="match status" value="1"/>
</dbReference>
<organism evidence="8 9">
    <name type="scientific">Thermovirga lienii (strain ATCC BAA-1197 / DSM 17291 / Cas60314)</name>
    <dbReference type="NCBI Taxonomy" id="580340"/>
    <lineage>
        <taxon>Bacteria</taxon>
        <taxon>Thermotogati</taxon>
        <taxon>Synergistota</taxon>
        <taxon>Synergistia</taxon>
        <taxon>Synergistales</taxon>
        <taxon>Thermovirgaceae</taxon>
        <taxon>Thermovirga</taxon>
    </lineage>
</organism>
<comment type="catalytic activity">
    <reaction evidence="4">
        <text>L-alanine = D-alanine</text>
        <dbReference type="Rhea" id="RHEA:20249"/>
        <dbReference type="ChEBI" id="CHEBI:57416"/>
        <dbReference type="ChEBI" id="CHEBI:57972"/>
        <dbReference type="EC" id="5.1.1.1"/>
    </reaction>
</comment>
<dbReference type="CDD" id="cd00430">
    <property type="entry name" value="PLPDE_III_AR"/>
    <property type="match status" value="1"/>
</dbReference>
<keyword evidence="2 4" id="KW-0663">Pyridoxal phosphate</keyword>
<dbReference type="GO" id="GO:0009252">
    <property type="term" value="P:peptidoglycan biosynthetic process"/>
    <property type="evidence" value="ECO:0007669"/>
    <property type="project" value="TreeGrafter"/>
</dbReference>
<dbReference type="NCBIfam" id="TIGR00492">
    <property type="entry name" value="alr"/>
    <property type="match status" value="1"/>
</dbReference>
<feature type="active site" description="Proton acceptor; specific for L-alanine" evidence="4">
    <location>
        <position position="264"/>
    </location>
</feature>
<protein>
    <recommendedName>
        <fullName evidence="4">Alanine racemase</fullName>
        <ecNumber evidence="4">5.1.1.1</ecNumber>
    </recommendedName>
</protein>
<evidence type="ECO:0000256" key="3">
    <source>
        <dbReference type="ARBA" id="ARBA00023235"/>
    </source>
</evidence>
<sequence>MNFRPTRMEVNLENIKHNFLQVKGLLKEKSQIIGVVKANGYGMGMVQVAKTLIEAGCSRLAVATPDEAIILRENGIYLPLLVLGPSPASVAEEYVNKDISSTITDLSFADALSKAAIDLGKRARVHIKVDTGMGRIGFLPEEVPEVVERLLLMKGLEIEGIFTHFATADERNGSYTETQFKRFCDVLDVLRTKNVHFRLRHCCNSAGTLNFSHMHMDAVRPGIILYGMWPSEWCKKKIKLKRAFKVVTAVACVRTLPQGSGISYGLRYMTRGEERIAVLPIGYHDGYPRSLSMKTEVLIKGQRAPIVGNICMDQTMVDVTHIPDVKVGDEVVLVGPQGNEEITPEEIAKHLGTINYEIPNLFTPRVPRVYV</sequence>
<dbReference type="Gene3D" id="3.20.20.10">
    <property type="entry name" value="Alanine racemase"/>
    <property type="match status" value="1"/>
</dbReference>
<dbReference type="UniPathway" id="UPA00042">
    <property type="reaction ID" value="UER00497"/>
</dbReference>
<dbReference type="Gene3D" id="2.40.37.10">
    <property type="entry name" value="Lyase, Ornithine Decarboxylase, Chain A, domain 1"/>
    <property type="match status" value="1"/>
</dbReference>
<dbReference type="GO" id="GO:0030170">
    <property type="term" value="F:pyridoxal phosphate binding"/>
    <property type="evidence" value="ECO:0007669"/>
    <property type="project" value="UniProtKB-UniRule"/>
</dbReference>
<accession>G7V627</accession>
<evidence type="ECO:0000256" key="1">
    <source>
        <dbReference type="ARBA" id="ARBA00001933"/>
    </source>
</evidence>
<feature type="binding site" evidence="4 6">
    <location>
        <position position="312"/>
    </location>
    <ligand>
        <name>substrate</name>
    </ligand>
</feature>
<dbReference type="HAMAP" id="MF_01201">
    <property type="entry name" value="Ala_racemase"/>
    <property type="match status" value="1"/>
</dbReference>
<comment type="pathway">
    <text evidence="4">Amino-acid biosynthesis; D-alanine biosynthesis; D-alanine from L-alanine: step 1/1.</text>
</comment>
<dbReference type="SUPFAM" id="SSF50621">
    <property type="entry name" value="Alanine racemase C-terminal domain-like"/>
    <property type="match status" value="1"/>
</dbReference>
<keyword evidence="9" id="KW-1185">Reference proteome</keyword>
<keyword evidence="3 4" id="KW-0413">Isomerase</keyword>
<dbReference type="Proteomes" id="UP000005868">
    <property type="component" value="Chromosome"/>
</dbReference>
<dbReference type="InterPro" id="IPR029066">
    <property type="entry name" value="PLP-binding_barrel"/>
</dbReference>
<evidence type="ECO:0000256" key="6">
    <source>
        <dbReference type="PIRSR" id="PIRSR600821-52"/>
    </source>
</evidence>
<dbReference type="PRINTS" id="PR00992">
    <property type="entry name" value="ALARACEMASE"/>
</dbReference>
<dbReference type="EMBL" id="CP003096">
    <property type="protein sequence ID" value="AER67014.1"/>
    <property type="molecule type" value="Genomic_DNA"/>
</dbReference>
<dbReference type="GO" id="GO:0005829">
    <property type="term" value="C:cytosol"/>
    <property type="evidence" value="ECO:0007669"/>
    <property type="project" value="TreeGrafter"/>
</dbReference>
<evidence type="ECO:0000313" key="9">
    <source>
        <dbReference type="Proteomes" id="UP000005868"/>
    </source>
</evidence>
<dbReference type="InterPro" id="IPR000821">
    <property type="entry name" value="Ala_racemase"/>
</dbReference>
<dbReference type="GO" id="GO:0008784">
    <property type="term" value="F:alanine racemase activity"/>
    <property type="evidence" value="ECO:0007669"/>
    <property type="project" value="UniProtKB-UniRule"/>
</dbReference>
<feature type="domain" description="Alanine racemase C-terminal" evidence="7">
    <location>
        <begin position="243"/>
        <end position="371"/>
    </location>
</feature>
<dbReference type="Pfam" id="PF01168">
    <property type="entry name" value="Ala_racemase_N"/>
    <property type="match status" value="1"/>
</dbReference>
<gene>
    <name evidence="8" type="ordered locus">Tlie_1283</name>
</gene>
<evidence type="ECO:0000256" key="5">
    <source>
        <dbReference type="PIRSR" id="PIRSR600821-50"/>
    </source>
</evidence>
<dbReference type="HOGENOM" id="CLU_028393_2_2_0"/>
<reference evidence="8 9" key="2">
    <citation type="journal article" date="2012" name="Stand. Genomic Sci.">
        <title>Genome sequence of the moderately thermophilic, amino-acid-degrading and sulfur-reducing bacterium Thermovirga lienii type strain (Cas60314(T)).</title>
        <authorList>
            <person name="Goker M."/>
            <person name="Saunders E."/>
            <person name="Lapidus A."/>
            <person name="Nolan M."/>
            <person name="Lucas S."/>
            <person name="Hammon N."/>
            <person name="Deshpande S."/>
            <person name="Cheng J.F."/>
            <person name="Han C."/>
            <person name="Tapia R."/>
            <person name="Goodwin L.A."/>
            <person name="Pitluck S."/>
            <person name="Liolios K."/>
            <person name="Mavromatis K."/>
            <person name="Pagani I."/>
            <person name="Ivanova N."/>
            <person name="Mikhailova N."/>
            <person name="Pati A."/>
            <person name="Chen A."/>
            <person name="Palaniappan K."/>
            <person name="Land M."/>
            <person name="Chang Y.J."/>
            <person name="Jeffries C.D."/>
            <person name="Brambilla E.M."/>
            <person name="Rohde M."/>
            <person name="Spring S."/>
            <person name="Detter J.C."/>
            <person name="Woyke T."/>
            <person name="Bristow J."/>
            <person name="Eisen J.A."/>
            <person name="Markowitz V."/>
            <person name="Hugenholtz P."/>
            <person name="Kyrpides N.C."/>
            <person name="Klenk H.P."/>
        </authorList>
    </citation>
    <scope>NUCLEOTIDE SEQUENCE [LARGE SCALE GENOMIC DNA]</scope>
    <source>
        <strain evidence="9">ATCC BAA-1197 / DSM 17291 / Cas60314</strain>
    </source>
</reference>
<dbReference type="InterPro" id="IPR009006">
    <property type="entry name" value="Ala_racemase/Decarboxylase_C"/>
</dbReference>
<dbReference type="InterPro" id="IPR011079">
    <property type="entry name" value="Ala_racemase_C"/>
</dbReference>
<feature type="binding site" evidence="4 6">
    <location>
        <position position="135"/>
    </location>
    <ligand>
        <name>substrate</name>
    </ligand>
</feature>
<dbReference type="FunFam" id="3.20.20.10:FF:000002">
    <property type="entry name" value="Alanine racemase"/>
    <property type="match status" value="1"/>
</dbReference>
<evidence type="ECO:0000256" key="2">
    <source>
        <dbReference type="ARBA" id="ARBA00022898"/>
    </source>
</evidence>
<dbReference type="SUPFAM" id="SSF51419">
    <property type="entry name" value="PLP-binding barrel"/>
    <property type="match status" value="1"/>
</dbReference>
<dbReference type="STRING" id="580340.Tlie_1283"/>
<dbReference type="GO" id="GO:0030632">
    <property type="term" value="P:D-alanine biosynthetic process"/>
    <property type="evidence" value="ECO:0007669"/>
    <property type="project" value="UniProtKB-UniRule"/>
</dbReference>
<evidence type="ECO:0000256" key="4">
    <source>
        <dbReference type="HAMAP-Rule" id="MF_01201"/>
    </source>
</evidence>
<name>G7V627_THELD</name>
<reference evidence="9" key="1">
    <citation type="submission" date="2011-10" db="EMBL/GenBank/DDBJ databases">
        <title>The complete genome of chromosome of Thermovirga lienii DSM 17291.</title>
        <authorList>
            <consortium name="US DOE Joint Genome Institute (JGI-PGF)"/>
            <person name="Lucas S."/>
            <person name="Copeland A."/>
            <person name="Lapidus A."/>
            <person name="Glavina del Rio T."/>
            <person name="Dalin E."/>
            <person name="Tice H."/>
            <person name="Bruce D."/>
            <person name="Goodwin L."/>
            <person name="Pitluck S."/>
            <person name="Peters L."/>
            <person name="Mikhailova N."/>
            <person name="Saunders E."/>
            <person name="Kyrpides N."/>
            <person name="Mavromatis K."/>
            <person name="Ivanova N."/>
            <person name="Last F.I."/>
            <person name="Brettin T."/>
            <person name="Detter J.C."/>
            <person name="Han C."/>
            <person name="Larimer F."/>
            <person name="Land M."/>
            <person name="Hauser L."/>
            <person name="Markowitz V."/>
            <person name="Cheng J.-F."/>
            <person name="Hugenholtz P."/>
            <person name="Woyke T."/>
            <person name="Wu D."/>
            <person name="Spring S."/>
            <person name="Schroeder M."/>
            <person name="Brambilla E.-M."/>
            <person name="Klenk H.-P."/>
            <person name="Eisen J.A."/>
        </authorList>
    </citation>
    <scope>NUCLEOTIDE SEQUENCE [LARGE SCALE GENOMIC DNA]</scope>
    <source>
        <strain evidence="9">ATCC BAA-1197 / DSM 17291 / Cas60314</strain>
    </source>
</reference>
<evidence type="ECO:0000313" key="8">
    <source>
        <dbReference type="EMBL" id="AER67014.1"/>
    </source>
</evidence>
<dbReference type="KEGG" id="tli:Tlie_1283"/>
<dbReference type="InterPro" id="IPR001608">
    <property type="entry name" value="Ala_racemase_N"/>
</dbReference>
<comment type="function">
    <text evidence="4">Catalyzes the interconversion of L-alanine and D-alanine. May also act on other amino acids.</text>
</comment>